<evidence type="ECO:0000256" key="2">
    <source>
        <dbReference type="ARBA" id="ARBA00001946"/>
    </source>
</evidence>
<comment type="caution">
    <text evidence="8">The sequence shown here is derived from an EMBL/GenBank/DDBJ whole genome shotgun (WGS) entry which is preliminary data.</text>
</comment>
<dbReference type="PRINTS" id="PR00377">
    <property type="entry name" value="IMPHPHTASES"/>
</dbReference>
<keyword evidence="5 6" id="KW-0460">Magnesium</keyword>
<evidence type="ECO:0000256" key="5">
    <source>
        <dbReference type="ARBA" id="ARBA00022842"/>
    </source>
</evidence>
<organism evidence="8">
    <name type="scientific">Thermodesulfobium narugense</name>
    <dbReference type="NCBI Taxonomy" id="184064"/>
    <lineage>
        <taxon>Bacteria</taxon>
        <taxon>Pseudomonadati</taxon>
        <taxon>Thermodesulfobiota</taxon>
        <taxon>Thermodesulfobiia</taxon>
        <taxon>Thermodesulfobiales</taxon>
        <taxon>Thermodesulfobiaceae</taxon>
        <taxon>Thermodesulfobium</taxon>
    </lineage>
</organism>
<feature type="binding site" evidence="6">
    <location>
        <position position="82"/>
    </location>
    <ligand>
        <name>Mg(2+)</name>
        <dbReference type="ChEBI" id="CHEBI:18420"/>
        <label>1</label>
        <note>catalytic</note>
    </ligand>
</feature>
<dbReference type="PROSITE" id="PS00629">
    <property type="entry name" value="IMP_1"/>
    <property type="match status" value="1"/>
</dbReference>
<dbReference type="EC" id="3.1.3.25" evidence="7"/>
<evidence type="ECO:0000313" key="8">
    <source>
        <dbReference type="EMBL" id="HHI65659.1"/>
    </source>
</evidence>
<dbReference type="InterPro" id="IPR020583">
    <property type="entry name" value="Inositol_monoP_metal-BS"/>
</dbReference>
<evidence type="ECO:0000256" key="6">
    <source>
        <dbReference type="PIRSR" id="PIRSR600760-2"/>
    </source>
</evidence>
<dbReference type="Gene3D" id="3.40.190.80">
    <property type="match status" value="1"/>
</dbReference>
<dbReference type="InterPro" id="IPR022337">
    <property type="entry name" value="Inositol_monophosphatase_SuhB"/>
</dbReference>
<dbReference type="GO" id="GO:0046872">
    <property type="term" value="F:metal ion binding"/>
    <property type="evidence" value="ECO:0007669"/>
    <property type="project" value="UniProtKB-KW"/>
</dbReference>
<dbReference type="PANTHER" id="PTHR20854">
    <property type="entry name" value="INOSITOL MONOPHOSPHATASE"/>
    <property type="match status" value="1"/>
</dbReference>
<reference evidence="8" key="1">
    <citation type="journal article" date="2020" name="mSystems">
        <title>Genome- and Community-Level Interaction Insights into Carbon Utilization and Element Cycling Functions of Hydrothermarchaeota in Hydrothermal Sediment.</title>
        <authorList>
            <person name="Zhou Z."/>
            <person name="Liu Y."/>
            <person name="Xu W."/>
            <person name="Pan J."/>
            <person name="Luo Z.H."/>
            <person name="Li M."/>
        </authorList>
    </citation>
    <scope>NUCLEOTIDE SEQUENCE [LARGE SCALE GENOMIC DNA]</scope>
    <source>
        <strain evidence="8">SpSt-1019</strain>
    </source>
</reference>
<accession>A0A7C5KBY6</accession>
<comment type="similarity">
    <text evidence="7">Belongs to the inositol monophosphatase superfamily.</text>
</comment>
<gene>
    <name evidence="8" type="ORF">ENL70_03825</name>
</gene>
<keyword evidence="4 7" id="KW-0378">Hydrolase</keyword>
<feature type="binding site" evidence="6">
    <location>
        <position position="64"/>
    </location>
    <ligand>
        <name>Mg(2+)</name>
        <dbReference type="ChEBI" id="CHEBI:18420"/>
        <label>1</label>
        <note>catalytic</note>
    </ligand>
</feature>
<evidence type="ECO:0000256" key="4">
    <source>
        <dbReference type="ARBA" id="ARBA00022801"/>
    </source>
</evidence>
<sequence length="256" mass="28780">MEIVEVMIEAARKAGKILKSGYESNYDIKVKSSSSDLVTSVDIDSQNAIIEVLKKVPDISIMAEESQDKQTDTKRIFYVDPLDGTLNFVHGIPFFGVSIGYWENETPIAGVVYDPLRNELFYGIKGKGAYLNDKRLSARKKELKDSILSTGIPYDRQKIFRTIEETKNILPLVQEVRILGSAALSLCYLAAGRIDGYWEDEIYPWDVAAGIAISTEIGLKITNFDGKRYELKDREIVCTLPKIHGEILKALNFKFA</sequence>
<dbReference type="FunFam" id="3.30.540.10:FF:000003">
    <property type="entry name" value="Inositol-1-monophosphatase"/>
    <property type="match status" value="1"/>
</dbReference>
<dbReference type="CDD" id="cd01639">
    <property type="entry name" value="IMPase"/>
    <property type="match status" value="1"/>
</dbReference>
<dbReference type="InterPro" id="IPR000760">
    <property type="entry name" value="Inositol_monophosphatase-like"/>
</dbReference>
<dbReference type="Gene3D" id="3.30.540.10">
    <property type="entry name" value="Fructose-1,6-Bisphosphatase, subunit A, domain 1"/>
    <property type="match status" value="1"/>
</dbReference>
<feature type="binding site" evidence="6">
    <location>
        <position position="80"/>
    </location>
    <ligand>
        <name>Mg(2+)</name>
        <dbReference type="ChEBI" id="CHEBI:18420"/>
        <label>1</label>
        <note>catalytic</note>
    </ligand>
</feature>
<dbReference type="InterPro" id="IPR033942">
    <property type="entry name" value="IMPase"/>
</dbReference>
<dbReference type="Pfam" id="PF00459">
    <property type="entry name" value="Inositol_P"/>
    <property type="match status" value="1"/>
</dbReference>
<dbReference type="PRINTS" id="PR01959">
    <property type="entry name" value="SBIMPHPHTASE"/>
</dbReference>
<evidence type="ECO:0000256" key="7">
    <source>
        <dbReference type="RuleBase" id="RU364068"/>
    </source>
</evidence>
<keyword evidence="3 6" id="KW-0479">Metal-binding</keyword>
<dbReference type="GO" id="GO:0006020">
    <property type="term" value="P:inositol metabolic process"/>
    <property type="evidence" value="ECO:0007669"/>
    <property type="project" value="TreeGrafter"/>
</dbReference>
<feature type="binding site" evidence="6">
    <location>
        <position position="83"/>
    </location>
    <ligand>
        <name>Mg(2+)</name>
        <dbReference type="ChEBI" id="CHEBI:18420"/>
        <label>1</label>
        <note>catalytic</note>
    </ligand>
</feature>
<evidence type="ECO:0000256" key="1">
    <source>
        <dbReference type="ARBA" id="ARBA00001033"/>
    </source>
</evidence>
<feature type="binding site" evidence="6">
    <location>
        <position position="206"/>
    </location>
    <ligand>
        <name>Mg(2+)</name>
        <dbReference type="ChEBI" id="CHEBI:18420"/>
        <label>1</label>
        <note>catalytic</note>
    </ligand>
</feature>
<dbReference type="EMBL" id="DRUY01000126">
    <property type="protein sequence ID" value="HHI65659.1"/>
    <property type="molecule type" value="Genomic_DNA"/>
</dbReference>
<dbReference type="SUPFAM" id="SSF56655">
    <property type="entry name" value="Carbohydrate phosphatase"/>
    <property type="match status" value="1"/>
</dbReference>
<comment type="catalytic activity">
    <reaction evidence="1 7">
        <text>a myo-inositol phosphate + H2O = myo-inositol + phosphate</text>
        <dbReference type="Rhea" id="RHEA:24056"/>
        <dbReference type="ChEBI" id="CHEBI:15377"/>
        <dbReference type="ChEBI" id="CHEBI:17268"/>
        <dbReference type="ChEBI" id="CHEBI:43474"/>
        <dbReference type="ChEBI" id="CHEBI:84139"/>
        <dbReference type="EC" id="3.1.3.25"/>
    </reaction>
</comment>
<evidence type="ECO:0000256" key="3">
    <source>
        <dbReference type="ARBA" id="ARBA00022723"/>
    </source>
</evidence>
<dbReference type="AlphaFoldDB" id="A0A7C5KBY6"/>
<proteinExistence type="inferred from homology"/>
<name>A0A7C5KBY6_9BACT</name>
<dbReference type="GO" id="GO:0008934">
    <property type="term" value="F:inositol monophosphate 1-phosphatase activity"/>
    <property type="evidence" value="ECO:0007669"/>
    <property type="project" value="InterPro"/>
</dbReference>
<dbReference type="PANTHER" id="PTHR20854:SF4">
    <property type="entry name" value="INOSITOL-1-MONOPHOSPHATASE-RELATED"/>
    <property type="match status" value="1"/>
</dbReference>
<dbReference type="GO" id="GO:0007165">
    <property type="term" value="P:signal transduction"/>
    <property type="evidence" value="ECO:0007669"/>
    <property type="project" value="TreeGrafter"/>
</dbReference>
<comment type="cofactor">
    <cofactor evidence="2 6 7">
        <name>Mg(2+)</name>
        <dbReference type="ChEBI" id="CHEBI:18420"/>
    </cofactor>
</comment>
<protein>
    <recommendedName>
        <fullName evidence="7">Inositol-1-monophosphatase</fullName>
        <ecNumber evidence="7">3.1.3.25</ecNumber>
    </recommendedName>
</protein>